<gene>
    <name evidence="1" type="ORF">HMPREF1056_04454</name>
</gene>
<dbReference type="AlphaFoldDB" id="A0A0E2AIR6"/>
<dbReference type="InterPro" id="IPR007822">
    <property type="entry name" value="LANC-like"/>
</dbReference>
<reference evidence="1 2" key="1">
    <citation type="submission" date="2012-02" db="EMBL/GenBank/DDBJ databases">
        <title>The Genome Sequence of Bacteroides fragilis CL07T12C05.</title>
        <authorList>
            <consortium name="The Broad Institute Genome Sequencing Platform"/>
            <person name="Earl A."/>
            <person name="Ward D."/>
            <person name="Feldgarden M."/>
            <person name="Gevers D."/>
            <person name="Zitomersky N.L."/>
            <person name="Coyne M.J."/>
            <person name="Comstock L.E."/>
            <person name="Young S.K."/>
            <person name="Zeng Q."/>
            <person name="Gargeya S."/>
            <person name="Fitzgerald M."/>
            <person name="Haas B."/>
            <person name="Abouelleil A."/>
            <person name="Alvarado L."/>
            <person name="Arachchi H.M."/>
            <person name="Berlin A."/>
            <person name="Chapman S.B."/>
            <person name="Gearin G."/>
            <person name="Goldberg J."/>
            <person name="Griggs A."/>
            <person name="Gujja S."/>
            <person name="Hansen M."/>
            <person name="Heiman D."/>
            <person name="Howarth C."/>
            <person name="Larimer J."/>
            <person name="Lui A."/>
            <person name="MacDonald P.J.P."/>
            <person name="McCowen C."/>
            <person name="Montmayeur A."/>
            <person name="Murphy C."/>
            <person name="Neiman D."/>
            <person name="Pearson M."/>
            <person name="Priest M."/>
            <person name="Roberts A."/>
            <person name="Saif S."/>
            <person name="Shea T."/>
            <person name="Sisk P."/>
            <person name="Stolte C."/>
            <person name="Sykes S."/>
            <person name="Wortman J."/>
            <person name="Nusbaum C."/>
            <person name="Birren B."/>
        </authorList>
    </citation>
    <scope>NUCLEOTIDE SEQUENCE [LARGE SCALE GENOMIC DNA]</scope>
    <source>
        <strain evidence="1 2">CL07T12C05</strain>
    </source>
</reference>
<dbReference type="Proteomes" id="UP000003879">
    <property type="component" value="Unassembled WGS sequence"/>
</dbReference>
<dbReference type="EMBL" id="AGXN01000027">
    <property type="protein sequence ID" value="EIY89248.1"/>
    <property type="molecule type" value="Genomic_DNA"/>
</dbReference>
<organism evidence="1 2">
    <name type="scientific">Bacteroides fragilis CL07T12C05</name>
    <dbReference type="NCBI Taxonomy" id="997883"/>
    <lineage>
        <taxon>Bacteria</taxon>
        <taxon>Pseudomonadati</taxon>
        <taxon>Bacteroidota</taxon>
        <taxon>Bacteroidia</taxon>
        <taxon>Bacteroidales</taxon>
        <taxon>Bacteroidaceae</taxon>
        <taxon>Bacteroides</taxon>
    </lineage>
</organism>
<name>A0A0E2AIR6_BACFG</name>
<accession>A0A0E2AIR6</accession>
<protein>
    <recommendedName>
        <fullName evidence="3">Lanthionine synthetase C-like protein</fullName>
    </recommendedName>
</protein>
<dbReference type="HOGENOM" id="CLU_1358187_0_0_10"/>
<dbReference type="Pfam" id="PF05147">
    <property type="entry name" value="LANC_like"/>
    <property type="match status" value="1"/>
</dbReference>
<sequence>MVGSLLIGNKHFLVRELVQAGRSTSCLGLTNGKMGIAIALFRYGRLSGELAYEEVASELLDDVCQNLNYSMPISFNDGLCGIGWGIEYLIQHGYVDADGDEILRDIDLYLIRCIHIYGLSGLSLRNGIVGLGRYILIRITPTFLFGDTFSSALLKEYFIYLIDWLEEELKRVDEPVDDLLDFLFDLYPTGFYQTKVSDLIKYCMNK</sequence>
<dbReference type="PATRIC" id="fig|997883.3.peg.4711"/>
<evidence type="ECO:0008006" key="3">
    <source>
        <dbReference type="Google" id="ProtNLM"/>
    </source>
</evidence>
<dbReference type="GO" id="GO:0031179">
    <property type="term" value="P:peptide modification"/>
    <property type="evidence" value="ECO:0007669"/>
    <property type="project" value="InterPro"/>
</dbReference>
<dbReference type="SUPFAM" id="SSF158745">
    <property type="entry name" value="LanC-like"/>
    <property type="match status" value="1"/>
</dbReference>
<dbReference type="RefSeq" id="WP_005799084.1">
    <property type="nucleotide sequence ID" value="NZ_JH724219.1"/>
</dbReference>
<evidence type="ECO:0000313" key="1">
    <source>
        <dbReference type="EMBL" id="EIY89248.1"/>
    </source>
</evidence>
<proteinExistence type="predicted"/>
<dbReference type="Gene3D" id="1.50.10.20">
    <property type="match status" value="1"/>
</dbReference>
<evidence type="ECO:0000313" key="2">
    <source>
        <dbReference type="Proteomes" id="UP000003879"/>
    </source>
</evidence>
<comment type="caution">
    <text evidence="1">The sequence shown here is derived from an EMBL/GenBank/DDBJ whole genome shotgun (WGS) entry which is preliminary data.</text>
</comment>